<dbReference type="InterPro" id="IPR014145">
    <property type="entry name" value="LigD_pol_dom"/>
</dbReference>
<keyword evidence="18" id="KW-0511">Multifunctional enzyme</keyword>
<dbReference type="OrthoDB" id="9802472at2"/>
<dbReference type="InterPro" id="IPR012309">
    <property type="entry name" value="DNA_ligase_ATP-dep_C"/>
</dbReference>
<dbReference type="NCBIfam" id="TIGR02776">
    <property type="entry name" value="NHEJ_ligase_prk"/>
    <property type="match status" value="1"/>
</dbReference>
<dbReference type="Pfam" id="PF01068">
    <property type="entry name" value="DNA_ligase_A_M"/>
    <property type="match status" value="1"/>
</dbReference>
<evidence type="ECO:0000256" key="21">
    <source>
        <dbReference type="SAM" id="MobiDB-lite"/>
    </source>
</evidence>
<dbReference type="CDD" id="cd07971">
    <property type="entry name" value="OBF_DNA_ligase_LigD"/>
    <property type="match status" value="1"/>
</dbReference>
<feature type="compositionally biased region" description="Basic and acidic residues" evidence="21">
    <location>
        <begin position="506"/>
        <end position="521"/>
    </location>
</feature>
<feature type="region of interest" description="Disordered" evidence="21">
    <location>
        <begin position="503"/>
        <end position="537"/>
    </location>
</feature>
<gene>
    <name evidence="23" type="ORF">SAMN03097708_01614</name>
</gene>
<dbReference type="Gene3D" id="2.40.50.140">
    <property type="entry name" value="Nucleic acid-binding proteins"/>
    <property type="match status" value="1"/>
</dbReference>
<dbReference type="GO" id="GO:0003677">
    <property type="term" value="F:DNA binding"/>
    <property type="evidence" value="ECO:0007669"/>
    <property type="project" value="UniProtKB-KW"/>
</dbReference>
<keyword evidence="13" id="KW-0239">DNA-directed DNA polymerase</keyword>
<accession>A0A1G5Q8E7</accession>
<comment type="cofactor">
    <cofactor evidence="1">
        <name>Mn(2+)</name>
        <dbReference type="ChEBI" id="CHEBI:29035"/>
    </cofactor>
</comment>
<dbReference type="NCBIfam" id="NF004628">
    <property type="entry name" value="PRK05972.1"/>
    <property type="match status" value="1"/>
</dbReference>
<keyword evidence="6" id="KW-0540">Nuclease</keyword>
<dbReference type="GO" id="GO:0046872">
    <property type="term" value="F:metal ion binding"/>
    <property type="evidence" value="ECO:0007669"/>
    <property type="project" value="UniProtKB-KW"/>
</dbReference>
<dbReference type="GO" id="GO:0004527">
    <property type="term" value="F:exonuclease activity"/>
    <property type="evidence" value="ECO:0007669"/>
    <property type="project" value="UniProtKB-KW"/>
</dbReference>
<dbReference type="PROSITE" id="PS50160">
    <property type="entry name" value="DNA_LIGASE_A3"/>
    <property type="match status" value="1"/>
</dbReference>
<keyword evidence="11" id="KW-0269">Exonuclease</keyword>
<dbReference type="PANTHER" id="PTHR42705:SF2">
    <property type="entry name" value="BIFUNCTIONAL NON-HOMOLOGOUS END JOINING PROTEIN LIGD"/>
    <property type="match status" value="1"/>
</dbReference>
<evidence type="ECO:0000256" key="15">
    <source>
        <dbReference type="ARBA" id="ARBA00023172"/>
    </source>
</evidence>
<evidence type="ECO:0000256" key="13">
    <source>
        <dbReference type="ARBA" id="ARBA00022932"/>
    </source>
</evidence>
<keyword evidence="17" id="KW-0464">Manganese</keyword>
<keyword evidence="24" id="KW-1185">Reference proteome</keyword>
<evidence type="ECO:0000256" key="4">
    <source>
        <dbReference type="ARBA" id="ARBA00022679"/>
    </source>
</evidence>
<dbReference type="Pfam" id="PF04679">
    <property type="entry name" value="DNA_ligase_A_C"/>
    <property type="match status" value="1"/>
</dbReference>
<evidence type="ECO:0000256" key="7">
    <source>
        <dbReference type="ARBA" id="ARBA00022723"/>
    </source>
</evidence>
<evidence type="ECO:0000313" key="23">
    <source>
        <dbReference type="EMBL" id="SCZ58134.1"/>
    </source>
</evidence>
<dbReference type="CDD" id="cd04862">
    <property type="entry name" value="PaeLigD_Pol_like"/>
    <property type="match status" value="1"/>
</dbReference>
<dbReference type="InterPro" id="IPR052171">
    <property type="entry name" value="NHEJ_LigD"/>
</dbReference>
<dbReference type="Gene3D" id="3.30.470.30">
    <property type="entry name" value="DNA ligase/mRNA capping enzyme"/>
    <property type="match status" value="1"/>
</dbReference>
<feature type="domain" description="ATP-dependent DNA ligase family profile" evidence="22">
    <location>
        <begin position="304"/>
        <end position="398"/>
    </location>
</feature>
<evidence type="ECO:0000256" key="11">
    <source>
        <dbReference type="ARBA" id="ARBA00022839"/>
    </source>
</evidence>
<evidence type="ECO:0000313" key="24">
    <source>
        <dbReference type="Proteomes" id="UP000199648"/>
    </source>
</evidence>
<keyword evidence="4" id="KW-0808">Transferase</keyword>
<evidence type="ECO:0000259" key="22">
    <source>
        <dbReference type="PROSITE" id="PS50160"/>
    </source>
</evidence>
<dbReference type="RefSeq" id="WP_092995104.1">
    <property type="nucleotide sequence ID" value="NZ_FMWD01000004.1"/>
</dbReference>
<evidence type="ECO:0000256" key="3">
    <source>
        <dbReference type="ARBA" id="ARBA00022598"/>
    </source>
</evidence>
<dbReference type="GO" id="GO:0003887">
    <property type="term" value="F:DNA-directed DNA polymerase activity"/>
    <property type="evidence" value="ECO:0007669"/>
    <property type="project" value="UniProtKB-KW"/>
</dbReference>
<name>A0A1G5Q8E7_9GAMM</name>
<keyword evidence="16" id="KW-0234">DNA repair</keyword>
<keyword evidence="3" id="KW-0436">Ligase</keyword>
<evidence type="ECO:0000256" key="9">
    <source>
        <dbReference type="ARBA" id="ARBA00022763"/>
    </source>
</evidence>
<keyword evidence="8" id="KW-0547">Nucleotide-binding</keyword>
<dbReference type="GO" id="GO:0005524">
    <property type="term" value="F:ATP binding"/>
    <property type="evidence" value="ECO:0007669"/>
    <property type="project" value="UniProtKB-KW"/>
</dbReference>
<organism evidence="23 24">
    <name type="scientific">Thiohalomonas denitrificans</name>
    <dbReference type="NCBI Taxonomy" id="415747"/>
    <lineage>
        <taxon>Bacteria</taxon>
        <taxon>Pseudomonadati</taxon>
        <taxon>Pseudomonadota</taxon>
        <taxon>Gammaproteobacteria</taxon>
        <taxon>Thiohalomonadales</taxon>
        <taxon>Thiohalomonadaceae</taxon>
        <taxon>Thiohalomonas</taxon>
    </lineage>
</organism>
<dbReference type="AlphaFoldDB" id="A0A1G5Q8E7"/>
<reference evidence="23 24" key="1">
    <citation type="submission" date="2016-10" db="EMBL/GenBank/DDBJ databases">
        <authorList>
            <person name="de Groot N.N."/>
        </authorList>
    </citation>
    <scope>NUCLEOTIDE SEQUENCE [LARGE SCALE GENOMIC DNA]</scope>
    <source>
        <strain evidence="23 24">HLD2</strain>
    </source>
</reference>
<feature type="compositionally biased region" description="Basic residues" evidence="21">
    <location>
        <begin position="1"/>
        <end position="11"/>
    </location>
</feature>
<dbReference type="GO" id="GO:0003910">
    <property type="term" value="F:DNA ligase (ATP) activity"/>
    <property type="evidence" value="ECO:0007669"/>
    <property type="project" value="UniProtKB-EC"/>
</dbReference>
<evidence type="ECO:0000256" key="1">
    <source>
        <dbReference type="ARBA" id="ARBA00001936"/>
    </source>
</evidence>
<dbReference type="EMBL" id="FMWD01000004">
    <property type="protein sequence ID" value="SCZ58134.1"/>
    <property type="molecule type" value="Genomic_DNA"/>
</dbReference>
<evidence type="ECO:0000256" key="5">
    <source>
        <dbReference type="ARBA" id="ARBA00022695"/>
    </source>
</evidence>
<evidence type="ECO:0000256" key="10">
    <source>
        <dbReference type="ARBA" id="ARBA00022801"/>
    </source>
</evidence>
<dbReference type="NCBIfam" id="TIGR02779">
    <property type="entry name" value="NHEJ_ligase_lig"/>
    <property type="match status" value="1"/>
</dbReference>
<keyword evidence="7" id="KW-0479">Metal-binding</keyword>
<feature type="region of interest" description="Disordered" evidence="21">
    <location>
        <begin position="1"/>
        <end position="24"/>
    </location>
</feature>
<evidence type="ECO:0000256" key="19">
    <source>
        <dbReference type="ARBA" id="ARBA00029943"/>
    </source>
</evidence>
<dbReference type="NCBIfam" id="TIGR02778">
    <property type="entry name" value="ligD_pol"/>
    <property type="match status" value="1"/>
</dbReference>
<evidence type="ECO:0000256" key="16">
    <source>
        <dbReference type="ARBA" id="ARBA00023204"/>
    </source>
</evidence>
<dbReference type="Pfam" id="PF13298">
    <property type="entry name" value="LigD_N"/>
    <property type="match status" value="1"/>
</dbReference>
<evidence type="ECO:0000256" key="14">
    <source>
        <dbReference type="ARBA" id="ARBA00023125"/>
    </source>
</evidence>
<dbReference type="SUPFAM" id="SSF56091">
    <property type="entry name" value="DNA ligase/mRNA capping enzyme, catalytic domain"/>
    <property type="match status" value="1"/>
</dbReference>
<dbReference type="SUPFAM" id="SSF50249">
    <property type="entry name" value="Nucleic acid-binding proteins"/>
    <property type="match status" value="1"/>
</dbReference>
<dbReference type="NCBIfam" id="TIGR02777">
    <property type="entry name" value="LigD_PE_dom"/>
    <property type="match status" value="1"/>
</dbReference>
<evidence type="ECO:0000256" key="17">
    <source>
        <dbReference type="ARBA" id="ARBA00023211"/>
    </source>
</evidence>
<dbReference type="InterPro" id="IPR033651">
    <property type="entry name" value="PaeLigD_Pol-like"/>
</dbReference>
<comment type="catalytic activity">
    <reaction evidence="20">
        <text>ATP + (deoxyribonucleotide)n-3'-hydroxyl + 5'-phospho-(deoxyribonucleotide)m = (deoxyribonucleotide)n+m + AMP + diphosphate.</text>
        <dbReference type="EC" id="6.5.1.1"/>
    </reaction>
</comment>
<dbReference type="PANTHER" id="PTHR42705">
    <property type="entry name" value="BIFUNCTIONAL NON-HOMOLOGOUS END JOINING PROTEIN LIGD"/>
    <property type="match status" value="1"/>
</dbReference>
<keyword evidence="10" id="KW-0378">Hydrolase</keyword>
<evidence type="ECO:0000256" key="2">
    <source>
        <dbReference type="ARBA" id="ARBA00012727"/>
    </source>
</evidence>
<dbReference type="CDD" id="cd07906">
    <property type="entry name" value="Adenylation_DNA_ligase_LigD_LigC"/>
    <property type="match status" value="1"/>
</dbReference>
<keyword evidence="5" id="KW-0548">Nucleotidyltransferase</keyword>
<dbReference type="InterPro" id="IPR014143">
    <property type="entry name" value="NHEJ_ligase_prk"/>
</dbReference>
<keyword evidence="9" id="KW-0227">DNA damage</keyword>
<dbReference type="Gene3D" id="3.90.920.10">
    <property type="entry name" value="DNA primase, PRIM domain"/>
    <property type="match status" value="1"/>
</dbReference>
<sequence>MALEKYRHKRNFERTPEPGGEEAASAGEAPLFVVQKHAARRLHYDFRLQVGVVMKSWAVPKGPSPNPDDRRLAVETEDHPLDYGDFEGVIPEGEYGAGAVMLWDRGRWQPEGDAETAWRRGHLSFRLEGEKLRGRWSLVRTGGKESRNWLLIKSDDDEAGSHWSKAEENRSVVSGRSLEQIAESRDHLWHSESGGEALLPEIEGRPEPLPATMEAQLARLTDTPPEGEQWLHEIKFDGYRILARLDAGKVRLISRNGKDWTDKFGPIARALADLPIQNAWLDGEICTLLPDGRTSFQGLQEALSRGHEEELVYFVFDLLYLDGLDLRDRALEKRKLDLNRLLDRVGSGASPLRYADHITGHGTIFHEQACSHGLEGTLAKRVDAPYRGGRGGNWRKIKCLLRQEFVVGGYTDPAGGRKGLGALLLGVYENGALRYVGRVGTGFTEAILQDLHERLRPLEQADPPFTTGLPRSSRSVHWVRPELIAEVQFAEWTREGILRTPSYQGLREDKPPTEVRREATERLTPSSTASAREEAPPRLLNDRIDGLKLSSPDKVLYPEQGLTKRDLAHYYQAVSDRILPWLAGRPLTLLRCPEGHHKECFFQKHAEGTIPKAIRRVMIPEKTGKEAYLFVDDLEGLIGLVQMGVLEIHTWGARTDRTEAPDRVIFDLDPDAGLDWGAVVDAALAVRSRLRELGLESFLTTTGGKGLHVVMPLMRRHGWKEVKAFAKAVAEDLVNDAPRRYTASPSKRARQGKLFIDYLRNSRGATAITPYGTRARAGAPVATPIAWDELTLDLRADQWNVHNISERLTNLEEDPWKTYRSVHQSITVAVRRQLGLE</sequence>
<dbReference type="Gene3D" id="3.30.1490.70">
    <property type="match status" value="1"/>
</dbReference>
<proteinExistence type="predicted"/>
<evidence type="ECO:0000256" key="12">
    <source>
        <dbReference type="ARBA" id="ARBA00022840"/>
    </source>
</evidence>
<dbReference type="InterPro" id="IPR012310">
    <property type="entry name" value="DNA_ligase_ATP-dep_cent"/>
</dbReference>
<dbReference type="InterPro" id="IPR012340">
    <property type="entry name" value="NA-bd_OB-fold"/>
</dbReference>
<dbReference type="InterPro" id="IPR014146">
    <property type="entry name" value="LigD_ligase_dom"/>
</dbReference>
<evidence type="ECO:0000256" key="8">
    <source>
        <dbReference type="ARBA" id="ARBA00022741"/>
    </source>
</evidence>
<dbReference type="GO" id="GO:0006281">
    <property type="term" value="P:DNA repair"/>
    <property type="evidence" value="ECO:0007669"/>
    <property type="project" value="UniProtKB-KW"/>
</dbReference>
<evidence type="ECO:0000256" key="6">
    <source>
        <dbReference type="ARBA" id="ARBA00022722"/>
    </source>
</evidence>
<dbReference type="InterPro" id="IPR014144">
    <property type="entry name" value="LigD_PE_domain"/>
</dbReference>
<evidence type="ECO:0000256" key="20">
    <source>
        <dbReference type="ARBA" id="ARBA00034003"/>
    </source>
</evidence>
<dbReference type="Proteomes" id="UP000199648">
    <property type="component" value="Unassembled WGS sequence"/>
</dbReference>
<dbReference type="STRING" id="415747.SAMN03097708_01614"/>
<protein>
    <recommendedName>
        <fullName evidence="2">DNA ligase (ATP)</fullName>
        <ecNumber evidence="2">6.5.1.1</ecNumber>
    </recommendedName>
    <alternativeName>
        <fullName evidence="19">NHEJ DNA polymerase</fullName>
    </alternativeName>
</protein>
<keyword evidence="15" id="KW-0233">DNA recombination</keyword>
<evidence type="ECO:0000256" key="18">
    <source>
        <dbReference type="ARBA" id="ARBA00023268"/>
    </source>
</evidence>
<dbReference type="Pfam" id="PF21686">
    <property type="entry name" value="LigD_Prim-Pol"/>
    <property type="match status" value="1"/>
</dbReference>
<keyword evidence="12" id="KW-0067">ATP-binding</keyword>
<keyword evidence="14" id="KW-0238">DNA-binding</keyword>
<dbReference type="EC" id="6.5.1.1" evidence="2"/>
<dbReference type="GO" id="GO:0006310">
    <property type="term" value="P:DNA recombination"/>
    <property type="evidence" value="ECO:0007669"/>
    <property type="project" value="UniProtKB-KW"/>
</dbReference>